<evidence type="ECO:0000259" key="11">
    <source>
        <dbReference type="PROSITE" id="PS50109"/>
    </source>
</evidence>
<gene>
    <name evidence="13" type="ORF">HII17_00700</name>
</gene>
<dbReference type="Gene3D" id="1.10.287.130">
    <property type="match status" value="1"/>
</dbReference>
<sequence length="416" mass="47046">MFKSMSIKSRIVISFALLALMISALFSLFNFLFMYNVEDNFFEHVIKEEAELIATQLKQNNQLTQPKRPFLKAYRTIEQAPAEFVALYHNQPKRREFAGQNGRHYHVHINQSPKFVVLGEVSQYLVVRPIRNQIFKFLAFCTAIVVLIAIAISYWLARRATQPLSTLTELVKDMSPEHLPVNFSAQFPRNEIGFLAKNIEQSMTRIRHFINREQHFTRDASHELRTPVAIVKNSIELLKSHPLSAQQLTLLSRVEQANWQMEQTINTLLSLAREPETSDPTELLLLLPQVEEVIVSLADKITNKHAALTINVPSKAKLCIDKATFGIILTNLIDNALEHSNANEITISADESSFSVSDTGSGFDMPAEQATQIMAKHIDSKGFGIGLSLVQRLCERWQYDLAILSTEQGATITVSV</sequence>
<dbReference type="AlphaFoldDB" id="A0A7Y0Q6K6"/>
<evidence type="ECO:0000256" key="5">
    <source>
        <dbReference type="ARBA" id="ARBA00022679"/>
    </source>
</evidence>
<dbReference type="Pfam" id="PF00672">
    <property type="entry name" value="HAMP"/>
    <property type="match status" value="1"/>
</dbReference>
<evidence type="ECO:0000256" key="7">
    <source>
        <dbReference type="ARBA" id="ARBA00022777"/>
    </source>
</evidence>
<comment type="catalytic activity">
    <reaction evidence="1">
        <text>ATP + protein L-histidine = ADP + protein N-phospho-L-histidine.</text>
        <dbReference type="EC" id="2.7.13.3"/>
    </reaction>
</comment>
<dbReference type="Gene3D" id="3.30.565.10">
    <property type="entry name" value="Histidine kinase-like ATPase, C-terminal domain"/>
    <property type="match status" value="1"/>
</dbReference>
<evidence type="ECO:0000256" key="4">
    <source>
        <dbReference type="ARBA" id="ARBA00022553"/>
    </source>
</evidence>
<dbReference type="EC" id="2.7.13.3" evidence="3"/>
<reference evidence="13 14" key="1">
    <citation type="submission" date="2020-04" db="EMBL/GenBank/DDBJ databases">
        <title>Thalassotalea sp. M1531, isolated from the surface of marine red alga.</title>
        <authorList>
            <person name="Pang L."/>
            <person name="Lu D.-C."/>
        </authorList>
    </citation>
    <scope>NUCLEOTIDE SEQUENCE [LARGE SCALE GENOMIC DNA]</scope>
    <source>
        <strain evidence="13 14">M1531</strain>
    </source>
</reference>
<proteinExistence type="predicted"/>
<keyword evidence="10" id="KW-0472">Membrane</keyword>
<evidence type="ECO:0000256" key="10">
    <source>
        <dbReference type="SAM" id="Phobius"/>
    </source>
</evidence>
<dbReference type="InterPro" id="IPR003594">
    <property type="entry name" value="HATPase_dom"/>
</dbReference>
<name>A0A7Y0Q6K6_9GAMM</name>
<evidence type="ECO:0000256" key="6">
    <source>
        <dbReference type="ARBA" id="ARBA00022692"/>
    </source>
</evidence>
<dbReference type="InterPro" id="IPR005467">
    <property type="entry name" value="His_kinase_dom"/>
</dbReference>
<evidence type="ECO:0000259" key="12">
    <source>
        <dbReference type="PROSITE" id="PS50885"/>
    </source>
</evidence>
<dbReference type="CDD" id="cd00075">
    <property type="entry name" value="HATPase"/>
    <property type="match status" value="1"/>
</dbReference>
<dbReference type="PANTHER" id="PTHR45436:SF5">
    <property type="entry name" value="SENSOR HISTIDINE KINASE TRCS"/>
    <property type="match status" value="1"/>
</dbReference>
<dbReference type="InterPro" id="IPR036097">
    <property type="entry name" value="HisK_dim/P_sf"/>
</dbReference>
<dbReference type="RefSeq" id="WP_169073414.1">
    <property type="nucleotide sequence ID" value="NZ_JABBXH010000001.1"/>
</dbReference>
<keyword evidence="8 10" id="KW-1133">Transmembrane helix</keyword>
<evidence type="ECO:0000256" key="2">
    <source>
        <dbReference type="ARBA" id="ARBA00004370"/>
    </source>
</evidence>
<evidence type="ECO:0000313" key="14">
    <source>
        <dbReference type="Proteomes" id="UP000568664"/>
    </source>
</evidence>
<keyword evidence="7 13" id="KW-0418">Kinase</keyword>
<keyword evidence="6 10" id="KW-0812">Transmembrane</keyword>
<evidence type="ECO:0000256" key="3">
    <source>
        <dbReference type="ARBA" id="ARBA00012438"/>
    </source>
</evidence>
<dbReference type="InterPro" id="IPR036890">
    <property type="entry name" value="HATPase_C_sf"/>
</dbReference>
<feature type="transmembrane region" description="Helical" evidence="10">
    <location>
        <begin position="12"/>
        <end position="35"/>
    </location>
</feature>
<dbReference type="GO" id="GO:0000155">
    <property type="term" value="F:phosphorelay sensor kinase activity"/>
    <property type="evidence" value="ECO:0007669"/>
    <property type="project" value="InterPro"/>
</dbReference>
<dbReference type="SMART" id="SM00387">
    <property type="entry name" value="HATPase_c"/>
    <property type="match status" value="1"/>
</dbReference>
<dbReference type="Pfam" id="PF00512">
    <property type="entry name" value="HisKA"/>
    <property type="match status" value="1"/>
</dbReference>
<keyword evidence="9" id="KW-0902">Two-component regulatory system</keyword>
<dbReference type="Pfam" id="PF02518">
    <property type="entry name" value="HATPase_c"/>
    <property type="match status" value="1"/>
</dbReference>
<organism evidence="13 14">
    <name type="scientific">Thalassotalea algicola</name>
    <dbReference type="NCBI Taxonomy" id="2716224"/>
    <lineage>
        <taxon>Bacteria</taxon>
        <taxon>Pseudomonadati</taxon>
        <taxon>Pseudomonadota</taxon>
        <taxon>Gammaproteobacteria</taxon>
        <taxon>Alteromonadales</taxon>
        <taxon>Colwelliaceae</taxon>
        <taxon>Thalassotalea</taxon>
    </lineage>
</organism>
<keyword evidence="4" id="KW-0597">Phosphoprotein</keyword>
<dbReference type="CDD" id="cd00082">
    <property type="entry name" value="HisKA"/>
    <property type="match status" value="1"/>
</dbReference>
<comment type="subcellular location">
    <subcellularLocation>
        <location evidence="2">Membrane</location>
    </subcellularLocation>
</comment>
<accession>A0A7Y0Q6K6</accession>
<dbReference type="InterPro" id="IPR003661">
    <property type="entry name" value="HisK_dim/P_dom"/>
</dbReference>
<dbReference type="InterPro" id="IPR050428">
    <property type="entry name" value="TCS_sensor_his_kinase"/>
</dbReference>
<keyword evidence="14" id="KW-1185">Reference proteome</keyword>
<dbReference type="PROSITE" id="PS50885">
    <property type="entry name" value="HAMP"/>
    <property type="match status" value="1"/>
</dbReference>
<dbReference type="SUPFAM" id="SSF55874">
    <property type="entry name" value="ATPase domain of HSP90 chaperone/DNA topoisomerase II/histidine kinase"/>
    <property type="match status" value="1"/>
</dbReference>
<dbReference type="SMART" id="SM00388">
    <property type="entry name" value="HisKA"/>
    <property type="match status" value="1"/>
</dbReference>
<evidence type="ECO:0000313" key="13">
    <source>
        <dbReference type="EMBL" id="NMP30065.1"/>
    </source>
</evidence>
<feature type="domain" description="HAMP" evidence="12">
    <location>
        <begin position="158"/>
        <end position="211"/>
    </location>
</feature>
<dbReference type="EMBL" id="JABBXH010000001">
    <property type="protein sequence ID" value="NMP30065.1"/>
    <property type="molecule type" value="Genomic_DNA"/>
</dbReference>
<evidence type="ECO:0000256" key="9">
    <source>
        <dbReference type="ARBA" id="ARBA00023012"/>
    </source>
</evidence>
<feature type="transmembrane region" description="Helical" evidence="10">
    <location>
        <begin position="134"/>
        <end position="157"/>
    </location>
</feature>
<dbReference type="InterPro" id="IPR003660">
    <property type="entry name" value="HAMP_dom"/>
</dbReference>
<dbReference type="SUPFAM" id="SSF47384">
    <property type="entry name" value="Homodimeric domain of signal transducing histidine kinase"/>
    <property type="match status" value="1"/>
</dbReference>
<evidence type="ECO:0000256" key="1">
    <source>
        <dbReference type="ARBA" id="ARBA00000085"/>
    </source>
</evidence>
<dbReference type="Gene3D" id="6.10.340.10">
    <property type="match status" value="1"/>
</dbReference>
<feature type="domain" description="Histidine kinase" evidence="11">
    <location>
        <begin position="219"/>
        <end position="416"/>
    </location>
</feature>
<dbReference type="GO" id="GO:0005886">
    <property type="term" value="C:plasma membrane"/>
    <property type="evidence" value="ECO:0007669"/>
    <property type="project" value="TreeGrafter"/>
</dbReference>
<protein>
    <recommendedName>
        <fullName evidence="3">histidine kinase</fullName>
        <ecNumber evidence="3">2.7.13.3</ecNumber>
    </recommendedName>
</protein>
<evidence type="ECO:0000256" key="8">
    <source>
        <dbReference type="ARBA" id="ARBA00022989"/>
    </source>
</evidence>
<keyword evidence="5" id="KW-0808">Transferase</keyword>
<comment type="caution">
    <text evidence="13">The sequence shown here is derived from an EMBL/GenBank/DDBJ whole genome shotgun (WGS) entry which is preliminary data.</text>
</comment>
<dbReference type="PROSITE" id="PS50109">
    <property type="entry name" value="HIS_KIN"/>
    <property type="match status" value="1"/>
</dbReference>
<dbReference type="Proteomes" id="UP000568664">
    <property type="component" value="Unassembled WGS sequence"/>
</dbReference>
<dbReference type="PANTHER" id="PTHR45436">
    <property type="entry name" value="SENSOR HISTIDINE KINASE YKOH"/>
    <property type="match status" value="1"/>
</dbReference>